<dbReference type="AlphaFoldDB" id="A0A286G174"/>
<dbReference type="RefSeq" id="WP_179830196.1">
    <property type="nucleotide sequence ID" value="NZ_OCNH01000002.1"/>
</dbReference>
<name>A0A286G174_9BACT</name>
<dbReference type="EMBL" id="OCNH01000002">
    <property type="protein sequence ID" value="SOD89297.1"/>
    <property type="molecule type" value="Genomic_DNA"/>
</dbReference>
<gene>
    <name evidence="1" type="ORF">SAMN06269250_3016</name>
</gene>
<keyword evidence="2" id="KW-1185">Reference proteome</keyword>
<accession>A0A286G174</accession>
<protein>
    <submittedName>
        <fullName evidence="1">Uncharacterized protein</fullName>
    </submittedName>
</protein>
<proteinExistence type="predicted"/>
<dbReference type="Proteomes" id="UP000219452">
    <property type="component" value="Unassembled WGS sequence"/>
</dbReference>
<reference evidence="2" key="1">
    <citation type="submission" date="2017-09" db="EMBL/GenBank/DDBJ databases">
        <authorList>
            <person name="Varghese N."/>
            <person name="Submissions S."/>
        </authorList>
    </citation>
    <scope>NUCLEOTIDE SEQUENCE [LARGE SCALE GENOMIC DNA]</scope>
    <source>
        <strain evidence="2">DSM 29961</strain>
    </source>
</reference>
<organism evidence="1 2">
    <name type="scientific">Spirosoma fluviale</name>
    <dbReference type="NCBI Taxonomy" id="1597977"/>
    <lineage>
        <taxon>Bacteria</taxon>
        <taxon>Pseudomonadati</taxon>
        <taxon>Bacteroidota</taxon>
        <taxon>Cytophagia</taxon>
        <taxon>Cytophagales</taxon>
        <taxon>Cytophagaceae</taxon>
        <taxon>Spirosoma</taxon>
    </lineage>
</organism>
<sequence length="49" mass="5530">MMKTTTKPIKSSSDKKPKLNLKAALGKYKSIITEKDGCWDEDLKKTISE</sequence>
<evidence type="ECO:0000313" key="2">
    <source>
        <dbReference type="Proteomes" id="UP000219452"/>
    </source>
</evidence>
<evidence type="ECO:0000313" key="1">
    <source>
        <dbReference type="EMBL" id="SOD89297.1"/>
    </source>
</evidence>